<name>A0A6J6D891_9ZZZZ</name>
<dbReference type="Gene3D" id="1.10.530.10">
    <property type="match status" value="1"/>
</dbReference>
<evidence type="ECO:0000313" key="1">
    <source>
        <dbReference type="EMBL" id="CAB4560052.1"/>
    </source>
</evidence>
<dbReference type="SUPFAM" id="SSF53955">
    <property type="entry name" value="Lysozyme-like"/>
    <property type="match status" value="1"/>
</dbReference>
<dbReference type="AlphaFoldDB" id="A0A6J6D891"/>
<reference evidence="1" key="1">
    <citation type="submission" date="2020-05" db="EMBL/GenBank/DDBJ databases">
        <authorList>
            <person name="Chiriac C."/>
            <person name="Salcher M."/>
            <person name="Ghai R."/>
            <person name="Kavagutti S V."/>
        </authorList>
    </citation>
    <scope>NUCLEOTIDE SEQUENCE</scope>
</reference>
<dbReference type="InterPro" id="IPR043426">
    <property type="entry name" value="MltB-like"/>
</dbReference>
<dbReference type="GO" id="GO:0008933">
    <property type="term" value="F:peptidoglycan lytic transglycosylase activity"/>
    <property type="evidence" value="ECO:0007669"/>
    <property type="project" value="TreeGrafter"/>
</dbReference>
<sequence>MVLILVSCSNAMFGQASSGPFPKAAPLPAWAEGVDAQNATSLSIATLASPEWVASAAEKTGIPERALAAYAGGALRLSVTNPECGLTWNTLAGIGWVESHHGTIFDGYITDDGSMSEAVYGITLDGDNGTIAMPDFDDGNFDLDPNGDRAVGPMQIIPPTWAAWHVDGNLDGVEDGQSIDDSVLVSSGYLCYNSDTMANRAGWNQSIRAYNDVPIYAIDVAAKADEYERATACTIFC</sequence>
<protein>
    <submittedName>
        <fullName evidence="1">Unannotated protein</fullName>
    </submittedName>
</protein>
<organism evidence="1">
    <name type="scientific">freshwater metagenome</name>
    <dbReference type="NCBI Taxonomy" id="449393"/>
    <lineage>
        <taxon>unclassified sequences</taxon>
        <taxon>metagenomes</taxon>
        <taxon>ecological metagenomes</taxon>
    </lineage>
</organism>
<proteinExistence type="predicted"/>
<dbReference type="PANTHER" id="PTHR30163">
    <property type="entry name" value="MEMBRANE-BOUND LYTIC MUREIN TRANSGLYCOSYLASE B"/>
    <property type="match status" value="1"/>
</dbReference>
<dbReference type="InterPro" id="IPR023346">
    <property type="entry name" value="Lysozyme-like_dom_sf"/>
</dbReference>
<dbReference type="PANTHER" id="PTHR30163:SF8">
    <property type="entry name" value="LYTIC MUREIN TRANSGLYCOSYLASE"/>
    <property type="match status" value="1"/>
</dbReference>
<gene>
    <name evidence="1" type="ORF">UFOPK1591_00671</name>
</gene>
<accession>A0A6J6D891</accession>
<dbReference type="GO" id="GO:0009253">
    <property type="term" value="P:peptidoglycan catabolic process"/>
    <property type="evidence" value="ECO:0007669"/>
    <property type="project" value="TreeGrafter"/>
</dbReference>
<dbReference type="EMBL" id="CAEZTD010000040">
    <property type="protein sequence ID" value="CAB4560052.1"/>
    <property type="molecule type" value="Genomic_DNA"/>
</dbReference>